<dbReference type="PANTHER" id="PTHR18968">
    <property type="entry name" value="THIAMINE PYROPHOSPHATE ENZYMES"/>
    <property type="match status" value="1"/>
</dbReference>
<dbReference type="InterPro" id="IPR012001">
    <property type="entry name" value="Thiamin_PyroP_enz_TPP-bd_dom"/>
</dbReference>
<evidence type="ECO:0000313" key="8">
    <source>
        <dbReference type="Proteomes" id="UP000464661"/>
    </source>
</evidence>
<comment type="similarity">
    <text evidence="1 3">Belongs to the TPP enzyme family.</text>
</comment>
<dbReference type="GO" id="GO:0009097">
    <property type="term" value="P:isoleucine biosynthetic process"/>
    <property type="evidence" value="ECO:0007669"/>
    <property type="project" value="TreeGrafter"/>
</dbReference>
<dbReference type="GO" id="GO:0050660">
    <property type="term" value="F:flavin adenine dinucleotide binding"/>
    <property type="evidence" value="ECO:0007669"/>
    <property type="project" value="TreeGrafter"/>
</dbReference>
<dbReference type="Proteomes" id="UP000464661">
    <property type="component" value="Chromosome"/>
</dbReference>
<dbReference type="GO" id="GO:0030976">
    <property type="term" value="F:thiamine pyrophosphate binding"/>
    <property type="evidence" value="ECO:0007669"/>
    <property type="project" value="InterPro"/>
</dbReference>
<protein>
    <recommendedName>
        <fullName evidence="9">5-guanidino-2-oxopentanoate decarboxylase</fullName>
    </recommendedName>
</protein>
<dbReference type="EMBL" id="AP022324">
    <property type="protein sequence ID" value="BBU46602.1"/>
    <property type="molecule type" value="Genomic_DNA"/>
</dbReference>
<dbReference type="SUPFAM" id="SSF52518">
    <property type="entry name" value="Thiamin diphosphate-binding fold (THDP-binding)"/>
    <property type="match status" value="2"/>
</dbReference>
<dbReference type="InterPro" id="IPR029035">
    <property type="entry name" value="DHS-like_NAD/FAD-binding_dom"/>
</dbReference>
<gene>
    <name evidence="7" type="ORF">PPTS312_45170</name>
</gene>
<dbReference type="InterPro" id="IPR012000">
    <property type="entry name" value="Thiamin_PyroP_enz_cen_dom"/>
</dbReference>
<feature type="domain" description="Thiamine pyrophosphate enzyme N-terminal TPP-binding" evidence="6">
    <location>
        <begin position="3"/>
        <end position="120"/>
    </location>
</feature>
<evidence type="ECO:0000256" key="3">
    <source>
        <dbReference type="RuleBase" id="RU362132"/>
    </source>
</evidence>
<dbReference type="Gene3D" id="3.40.50.970">
    <property type="match status" value="2"/>
</dbReference>
<dbReference type="RefSeq" id="WP_161990122.1">
    <property type="nucleotide sequence ID" value="NZ_AP022324.1"/>
</dbReference>
<dbReference type="InterPro" id="IPR011766">
    <property type="entry name" value="TPP_enzyme_TPP-bd"/>
</dbReference>
<evidence type="ECO:0000259" key="6">
    <source>
        <dbReference type="Pfam" id="PF02776"/>
    </source>
</evidence>
<organism evidence="7 8">
    <name type="scientific">Pseudomonas putida</name>
    <name type="common">Arthrobacter siderocapsulatus</name>
    <dbReference type="NCBI Taxonomy" id="303"/>
    <lineage>
        <taxon>Bacteria</taxon>
        <taxon>Pseudomonadati</taxon>
        <taxon>Pseudomonadota</taxon>
        <taxon>Gammaproteobacteria</taxon>
        <taxon>Pseudomonadales</taxon>
        <taxon>Pseudomonadaceae</taxon>
        <taxon>Pseudomonas</taxon>
    </lineage>
</organism>
<dbReference type="GO" id="GO:0000287">
    <property type="term" value="F:magnesium ion binding"/>
    <property type="evidence" value="ECO:0007669"/>
    <property type="project" value="InterPro"/>
</dbReference>
<dbReference type="Pfam" id="PF02776">
    <property type="entry name" value="TPP_enzyme_N"/>
    <property type="match status" value="1"/>
</dbReference>
<feature type="domain" description="Thiamine pyrophosphate enzyme TPP-binding" evidence="5">
    <location>
        <begin position="391"/>
        <end position="534"/>
    </location>
</feature>
<dbReference type="Pfam" id="PF02775">
    <property type="entry name" value="TPP_enzyme_C"/>
    <property type="match status" value="1"/>
</dbReference>
<dbReference type="SUPFAM" id="SSF52467">
    <property type="entry name" value="DHS-like NAD/FAD-binding domain"/>
    <property type="match status" value="1"/>
</dbReference>
<dbReference type="GO" id="GO:0005948">
    <property type="term" value="C:acetolactate synthase complex"/>
    <property type="evidence" value="ECO:0007669"/>
    <property type="project" value="TreeGrafter"/>
</dbReference>
<evidence type="ECO:0000256" key="2">
    <source>
        <dbReference type="ARBA" id="ARBA00023052"/>
    </source>
</evidence>
<evidence type="ECO:0000256" key="1">
    <source>
        <dbReference type="ARBA" id="ARBA00007812"/>
    </source>
</evidence>
<feature type="domain" description="Thiamine pyrophosphate enzyme central" evidence="4">
    <location>
        <begin position="192"/>
        <end position="324"/>
    </location>
</feature>
<dbReference type="CDD" id="cd07035">
    <property type="entry name" value="TPP_PYR_POX_like"/>
    <property type="match status" value="1"/>
</dbReference>
<dbReference type="GO" id="GO:0009099">
    <property type="term" value="P:L-valine biosynthetic process"/>
    <property type="evidence" value="ECO:0007669"/>
    <property type="project" value="TreeGrafter"/>
</dbReference>
<evidence type="ECO:0000259" key="5">
    <source>
        <dbReference type="Pfam" id="PF02775"/>
    </source>
</evidence>
<dbReference type="PANTHER" id="PTHR18968:SF13">
    <property type="entry name" value="ACETOLACTATE SYNTHASE CATALYTIC SUBUNIT, MITOCHONDRIAL"/>
    <property type="match status" value="1"/>
</dbReference>
<dbReference type="GO" id="GO:0003984">
    <property type="term" value="F:acetolactate synthase activity"/>
    <property type="evidence" value="ECO:0007669"/>
    <property type="project" value="TreeGrafter"/>
</dbReference>
<evidence type="ECO:0008006" key="9">
    <source>
        <dbReference type="Google" id="ProtNLM"/>
    </source>
</evidence>
<dbReference type="FunFam" id="3.40.50.970:FF:000007">
    <property type="entry name" value="Acetolactate synthase"/>
    <property type="match status" value="1"/>
</dbReference>
<reference evidence="7 8" key="1">
    <citation type="submission" date="2020-01" db="EMBL/GenBank/DDBJ databases">
        <title>Complete Genome Sequence of Pseudomonas putida Strain TS312, Harboring the HdtS type N-acyl-homoserine Lactone Synthase, Isolated from a Paper Mill.</title>
        <authorList>
            <person name="Hosoe A."/>
            <person name="Suenaga T."/>
            <person name="Sugi T."/>
            <person name="Izumi T."/>
            <person name="Nagai N."/>
            <person name="Terada A."/>
        </authorList>
    </citation>
    <scope>NUCLEOTIDE SEQUENCE [LARGE SCALE GENOMIC DNA]</scope>
    <source>
        <strain evidence="7 8">TS312</strain>
    </source>
</reference>
<proteinExistence type="inferred from homology"/>
<accession>A0A7U6RDW1</accession>
<keyword evidence="2 3" id="KW-0786">Thiamine pyrophosphate</keyword>
<dbReference type="Pfam" id="PF00205">
    <property type="entry name" value="TPP_enzyme_M"/>
    <property type="match status" value="1"/>
</dbReference>
<dbReference type="InterPro" id="IPR045229">
    <property type="entry name" value="TPP_enz"/>
</dbReference>
<name>A0A7U6RDW1_PSEPU</name>
<evidence type="ECO:0000313" key="7">
    <source>
        <dbReference type="EMBL" id="BBU46602.1"/>
    </source>
</evidence>
<dbReference type="InterPro" id="IPR029061">
    <property type="entry name" value="THDP-binding"/>
</dbReference>
<dbReference type="NCBIfam" id="NF005712">
    <property type="entry name" value="PRK07524.1"/>
    <property type="match status" value="1"/>
</dbReference>
<dbReference type="Gene3D" id="3.40.50.1220">
    <property type="entry name" value="TPP-binding domain"/>
    <property type="match status" value="1"/>
</dbReference>
<dbReference type="AlphaFoldDB" id="A0A7U6RDW1"/>
<sequence>MATCGEVLVKLLEGYGVDHVFGIPGVHTVELYRGLAGSSIRHITPRHEQGAGFMADGYARTRGKPGVCFIITGPGMTNITTAMGQAYADSIPMLVISSVQSRDQLGGGRGKLHELPNQAALVSGVAAFSHTLMSAADLPQVLARAFAVFDSARPRPVHIEIPLDVLVEPADFLLPGRPVRGSRAGAAPQAVTQMAERLAGAKRPLILAGGGALAAGAALARLAEHLQAPVALTINAKGLLPASHPLQIGSTQSLPATRALVAEADVVLAIGTELAETDYDVTFKGGFEIPGSLLRIDIDPDQTVRNYLPELALVADAELAAEALLGALQTQPQPVRESAWGVARVANLRKALAAGWDQPTLSQTRLLSAILERLPNAILVGDSTQPVYTGNLTLDMDQPRRWFNASTGYGTLGYALPAAMGAWLGSAEQIGQRAPAVCLIGDGGMQFTLPELASAVEAQVPLIVLLWNNQGYEEIKKYMVNRAIEPVGVDIHTPDFIGVARALGAAAENVTNVAQLQAALGQAVERKGPTLIQVDQNQWQGTVLG</sequence>
<evidence type="ECO:0000259" key="4">
    <source>
        <dbReference type="Pfam" id="PF00205"/>
    </source>
</evidence>
<dbReference type="CDD" id="cd00568">
    <property type="entry name" value="TPP_enzymes"/>
    <property type="match status" value="1"/>
</dbReference>